<dbReference type="InterPro" id="IPR050683">
    <property type="entry name" value="Bact_Polysacc_Export_ATP-bd"/>
</dbReference>
<dbReference type="InterPro" id="IPR003593">
    <property type="entry name" value="AAA+_ATPase"/>
</dbReference>
<dbReference type="Proteomes" id="UP000031518">
    <property type="component" value="Unassembled WGS sequence"/>
</dbReference>
<dbReference type="PANTHER" id="PTHR46743:SF2">
    <property type="entry name" value="TEICHOIC ACIDS EXPORT ATP-BINDING PROTEIN TAGH"/>
    <property type="match status" value="1"/>
</dbReference>
<dbReference type="InterPro" id="IPR015860">
    <property type="entry name" value="ABC_transpr_TagH-like"/>
</dbReference>
<dbReference type="RefSeq" id="WP_041975134.1">
    <property type="nucleotide sequence ID" value="NZ_CBXV010000004.1"/>
</dbReference>
<dbReference type="GO" id="GO:0016020">
    <property type="term" value="C:membrane"/>
    <property type="evidence" value="ECO:0007669"/>
    <property type="project" value="InterPro"/>
</dbReference>
<reference evidence="6 7" key="2">
    <citation type="submission" date="2015-01" db="EMBL/GenBank/DDBJ databases">
        <title>Complete genome sequence of Pyrinomonas methylaliphatogenes type strain K22T.</title>
        <authorList>
            <person name="Lee K.C.Y."/>
            <person name="Power J.F."/>
            <person name="Dunfield P.F."/>
            <person name="Morgan X.C."/>
            <person name="Huttenhower C."/>
            <person name="Stott M.B."/>
        </authorList>
    </citation>
    <scope>NUCLEOTIDE SEQUENCE [LARGE SCALE GENOMIC DNA]</scope>
    <source>
        <strain evidence="6 7">K22</strain>
    </source>
</reference>
<name>A0A0B6WXT8_9BACT</name>
<protein>
    <submittedName>
        <fullName evidence="6">ABC-type polysaccharide/polyol phosphate transport system, ATPase component</fullName>
    </submittedName>
</protein>
<evidence type="ECO:0000256" key="3">
    <source>
        <dbReference type="ARBA" id="ARBA00022741"/>
    </source>
</evidence>
<dbReference type="Gene3D" id="2.70.50.60">
    <property type="entry name" value="abc- transporter (atp binding component) like domain"/>
    <property type="match status" value="1"/>
</dbReference>
<keyword evidence="4" id="KW-0067">ATP-binding</keyword>
<dbReference type="CDD" id="cd10147">
    <property type="entry name" value="Wzt_C-like"/>
    <property type="match status" value="1"/>
</dbReference>
<keyword evidence="2" id="KW-0813">Transport</keyword>
<evidence type="ECO:0000313" key="7">
    <source>
        <dbReference type="Proteomes" id="UP000031518"/>
    </source>
</evidence>
<keyword evidence="3" id="KW-0547">Nucleotide-binding</keyword>
<dbReference type="PANTHER" id="PTHR46743">
    <property type="entry name" value="TEICHOIC ACIDS EXPORT ATP-BINDING PROTEIN TAGH"/>
    <property type="match status" value="1"/>
</dbReference>
<dbReference type="CDD" id="cd03220">
    <property type="entry name" value="ABC_KpsT_Wzt"/>
    <property type="match status" value="1"/>
</dbReference>
<sequence>MRPIIRVENLSKQYRIGTRGPAYRTLRDALTGFARAPLERLRRNGHSNSETIWALKDVSFEVYPGEVVGIIGRNGAGKSTLLKILSRITEPTEGYAEIHGRVGSLLEVGTGFHPELTGRENIYLNGAILGMTKKEIDRKFDEIVAFAEVEKFIDTPVKHYSSGMYMRLAFAVAAHLEPEILLVDEVLAVGDAAFQKKCLGKMGDVAKEGRTVLFVGHNMAAVSNLCGRAILLDKGKIIAEGPTEQIISRYLERIRSSSLSSDLASRRDRRGRGRVRFTSVYFEDKEGNPIEQGVSGQPLVIVLEYQSVDNRPLYNCRVSVAVYDSLGQVLFNCSSELTNNEVITLPPKARIRCVIPRLPLSQSQYLISPFLEVNREIEDWIEGAMILNVVDGDFFGTGKLYPEGWRGKGVLVPHKWLFEQ</sequence>
<reference evidence="6 7" key="1">
    <citation type="submission" date="2013-12" db="EMBL/GenBank/DDBJ databases">
        <authorList>
            <person name="Stott M."/>
        </authorList>
    </citation>
    <scope>NUCLEOTIDE SEQUENCE [LARGE SCALE GENOMIC DNA]</scope>
    <source>
        <strain evidence="6 7">K22</strain>
    </source>
</reference>
<evidence type="ECO:0000259" key="5">
    <source>
        <dbReference type="PROSITE" id="PS50893"/>
    </source>
</evidence>
<dbReference type="STRING" id="454194.PYK22_01077"/>
<dbReference type="InterPro" id="IPR027417">
    <property type="entry name" value="P-loop_NTPase"/>
</dbReference>
<organism evidence="6 7">
    <name type="scientific">Pyrinomonas methylaliphatogenes</name>
    <dbReference type="NCBI Taxonomy" id="454194"/>
    <lineage>
        <taxon>Bacteria</taxon>
        <taxon>Pseudomonadati</taxon>
        <taxon>Acidobacteriota</taxon>
        <taxon>Blastocatellia</taxon>
        <taxon>Blastocatellales</taxon>
        <taxon>Pyrinomonadaceae</taxon>
        <taxon>Pyrinomonas</taxon>
    </lineage>
</organism>
<dbReference type="InterPro" id="IPR003439">
    <property type="entry name" value="ABC_transporter-like_ATP-bd"/>
</dbReference>
<dbReference type="GO" id="GO:0005524">
    <property type="term" value="F:ATP binding"/>
    <property type="evidence" value="ECO:0007669"/>
    <property type="project" value="UniProtKB-KW"/>
</dbReference>
<dbReference type="OrthoDB" id="9778870at2"/>
<dbReference type="Pfam" id="PF00005">
    <property type="entry name" value="ABC_tran"/>
    <property type="match status" value="1"/>
</dbReference>
<keyword evidence="7" id="KW-1185">Reference proteome</keyword>
<evidence type="ECO:0000256" key="1">
    <source>
        <dbReference type="ARBA" id="ARBA00005417"/>
    </source>
</evidence>
<dbReference type="InterPro" id="IPR029439">
    <property type="entry name" value="Wzt_C"/>
</dbReference>
<proteinExistence type="inferred from homology"/>
<dbReference type="PROSITE" id="PS50893">
    <property type="entry name" value="ABC_TRANSPORTER_2"/>
    <property type="match status" value="1"/>
</dbReference>
<dbReference type="EMBL" id="CBXV010000004">
    <property type="protein sequence ID" value="CDM65079.1"/>
    <property type="molecule type" value="Genomic_DNA"/>
</dbReference>
<dbReference type="SMART" id="SM00382">
    <property type="entry name" value="AAA"/>
    <property type="match status" value="1"/>
</dbReference>
<evidence type="ECO:0000313" key="6">
    <source>
        <dbReference type="EMBL" id="CDM65079.1"/>
    </source>
</evidence>
<evidence type="ECO:0000256" key="2">
    <source>
        <dbReference type="ARBA" id="ARBA00022448"/>
    </source>
</evidence>
<comment type="similarity">
    <text evidence="1">Belongs to the ABC transporter superfamily.</text>
</comment>
<dbReference type="GO" id="GO:0140359">
    <property type="term" value="F:ABC-type transporter activity"/>
    <property type="evidence" value="ECO:0007669"/>
    <property type="project" value="InterPro"/>
</dbReference>
<dbReference type="AlphaFoldDB" id="A0A0B6WXT8"/>
<evidence type="ECO:0000256" key="4">
    <source>
        <dbReference type="ARBA" id="ARBA00022840"/>
    </source>
</evidence>
<dbReference type="SUPFAM" id="SSF52540">
    <property type="entry name" value="P-loop containing nucleoside triphosphate hydrolases"/>
    <property type="match status" value="1"/>
</dbReference>
<gene>
    <name evidence="6" type="ORF">PYK22_01077</name>
</gene>
<dbReference type="GO" id="GO:0016887">
    <property type="term" value="F:ATP hydrolysis activity"/>
    <property type="evidence" value="ECO:0007669"/>
    <property type="project" value="InterPro"/>
</dbReference>
<feature type="domain" description="ABC transporter" evidence="5">
    <location>
        <begin position="36"/>
        <end position="259"/>
    </location>
</feature>
<dbReference type="Pfam" id="PF14524">
    <property type="entry name" value="Wzt_C"/>
    <property type="match status" value="1"/>
</dbReference>
<dbReference type="Gene3D" id="3.40.50.300">
    <property type="entry name" value="P-loop containing nucleotide triphosphate hydrolases"/>
    <property type="match status" value="1"/>
</dbReference>
<accession>A0A0B6WXT8</accession>